<dbReference type="PANTHER" id="PTHR45138:SF2">
    <property type="entry name" value="DIGUANYLATE CYCLASE VDCA"/>
    <property type="match status" value="1"/>
</dbReference>
<dbReference type="CDD" id="cd01949">
    <property type="entry name" value="GGDEF"/>
    <property type="match status" value="1"/>
</dbReference>
<dbReference type="AlphaFoldDB" id="A0A0C1Q6G8"/>
<reference evidence="4 5" key="1">
    <citation type="submission" date="2014-12" db="EMBL/GenBank/DDBJ databases">
        <title>Draft Genome Sequence of Pseudoalteromonas luteoviolacea HI1.</title>
        <authorList>
            <person name="Asahina A.Y."/>
            <person name="Hadfield M.G."/>
        </authorList>
    </citation>
    <scope>NUCLEOTIDE SEQUENCE [LARGE SCALE GENOMIC DNA]</scope>
    <source>
        <strain evidence="4 5">HI1</strain>
    </source>
</reference>
<protein>
    <recommendedName>
        <fullName evidence="2">diguanylate cyclase</fullName>
        <ecNumber evidence="2">2.7.7.65</ecNumber>
    </recommendedName>
</protein>
<dbReference type="Pfam" id="PF00990">
    <property type="entry name" value="GGDEF"/>
    <property type="match status" value="1"/>
</dbReference>
<dbReference type="SMART" id="SM00267">
    <property type="entry name" value="GGDEF"/>
    <property type="match status" value="1"/>
</dbReference>
<comment type="cofactor">
    <cofactor evidence="1">
        <name>Mg(2+)</name>
        <dbReference type="ChEBI" id="CHEBI:18420"/>
    </cofactor>
</comment>
<dbReference type="InterPro" id="IPR029787">
    <property type="entry name" value="Nucleotide_cyclase"/>
</dbReference>
<gene>
    <name evidence="4" type="ORF">JF50_18345</name>
</gene>
<feature type="domain" description="GGDEF" evidence="3">
    <location>
        <begin position="213"/>
        <end position="347"/>
    </location>
</feature>
<dbReference type="Gene3D" id="3.30.70.270">
    <property type="match status" value="1"/>
</dbReference>
<evidence type="ECO:0000313" key="4">
    <source>
        <dbReference type="EMBL" id="KID56226.1"/>
    </source>
</evidence>
<dbReference type="InterPro" id="IPR043128">
    <property type="entry name" value="Rev_trsase/Diguanyl_cyclase"/>
</dbReference>
<evidence type="ECO:0000256" key="1">
    <source>
        <dbReference type="ARBA" id="ARBA00001946"/>
    </source>
</evidence>
<accession>A0A0C1Q6G8</accession>
<dbReference type="GO" id="GO:1902201">
    <property type="term" value="P:negative regulation of bacterial-type flagellum-dependent cell motility"/>
    <property type="evidence" value="ECO:0007669"/>
    <property type="project" value="TreeGrafter"/>
</dbReference>
<comment type="caution">
    <text evidence="4">The sequence shown here is derived from an EMBL/GenBank/DDBJ whole genome shotgun (WGS) entry which is preliminary data.</text>
</comment>
<dbReference type="Proteomes" id="UP000031327">
    <property type="component" value="Unassembled WGS sequence"/>
</dbReference>
<evidence type="ECO:0000256" key="2">
    <source>
        <dbReference type="ARBA" id="ARBA00012528"/>
    </source>
</evidence>
<dbReference type="GO" id="GO:0052621">
    <property type="term" value="F:diguanylate cyclase activity"/>
    <property type="evidence" value="ECO:0007669"/>
    <property type="project" value="UniProtKB-EC"/>
</dbReference>
<evidence type="ECO:0000313" key="5">
    <source>
        <dbReference type="Proteomes" id="UP000031327"/>
    </source>
</evidence>
<dbReference type="EC" id="2.7.7.65" evidence="2"/>
<proteinExistence type="predicted"/>
<dbReference type="FunFam" id="3.30.70.270:FF:000001">
    <property type="entry name" value="Diguanylate cyclase domain protein"/>
    <property type="match status" value="1"/>
</dbReference>
<dbReference type="OrthoDB" id="9812260at2"/>
<dbReference type="GO" id="GO:0005886">
    <property type="term" value="C:plasma membrane"/>
    <property type="evidence" value="ECO:0007669"/>
    <property type="project" value="TreeGrafter"/>
</dbReference>
<dbReference type="GO" id="GO:0043709">
    <property type="term" value="P:cell adhesion involved in single-species biofilm formation"/>
    <property type="evidence" value="ECO:0007669"/>
    <property type="project" value="TreeGrafter"/>
</dbReference>
<dbReference type="InterPro" id="IPR000160">
    <property type="entry name" value="GGDEF_dom"/>
</dbReference>
<organism evidence="4 5">
    <name type="scientific">Pseudoalteromonas luteoviolacea</name>
    <dbReference type="NCBI Taxonomy" id="43657"/>
    <lineage>
        <taxon>Bacteria</taxon>
        <taxon>Pseudomonadati</taxon>
        <taxon>Pseudomonadota</taxon>
        <taxon>Gammaproteobacteria</taxon>
        <taxon>Alteromonadales</taxon>
        <taxon>Pseudoalteromonadaceae</taxon>
        <taxon>Pseudoalteromonas</taxon>
    </lineage>
</organism>
<evidence type="ECO:0000259" key="3">
    <source>
        <dbReference type="PROSITE" id="PS50887"/>
    </source>
</evidence>
<name>A0A0C1Q6G8_9GAMM</name>
<dbReference type="EMBL" id="JWIC01000007">
    <property type="protein sequence ID" value="KID56226.1"/>
    <property type="molecule type" value="Genomic_DNA"/>
</dbReference>
<dbReference type="PROSITE" id="PS50887">
    <property type="entry name" value="GGDEF"/>
    <property type="match status" value="1"/>
</dbReference>
<dbReference type="InterPro" id="IPR050469">
    <property type="entry name" value="Diguanylate_Cyclase"/>
</dbReference>
<sequence length="347" mass="39054">MEQNSSFAQSASCLKQAVPFMVKYQIPLSPMNYAIWYCYVLGKEPDLNRKLDEILVEHGTCPPDSAKSLFDEFLSEQDLALFHEMSDLVKGTLSSVEQEINNTLNCSEEFSAVLSECHVGLHQLKKQDLGSGPEIYNDVLNYVSKLTQESIVMQHNALCFQKKLEVAYSEIKQLQETLTDAQTKASTDKLTGLLNRGKFDDDIIKFCDEPSTLQKVLIFVDIDHFKQFNDEFGHQRGDDVLRKVAQKLQLHSNAQGQAYRYGGEEFCILISFSSISEAVGFSNRIREDIAKLSIKDKETGEVLKHISASFGIALYGKTMTWHSLVECADKALYLAKSHGRNRVEVAG</sequence>
<dbReference type="PANTHER" id="PTHR45138">
    <property type="entry name" value="REGULATORY COMPONENTS OF SENSORY TRANSDUCTION SYSTEM"/>
    <property type="match status" value="1"/>
</dbReference>
<dbReference type="RefSeq" id="WP_039610799.1">
    <property type="nucleotide sequence ID" value="NZ_JWIC01000007.1"/>
</dbReference>
<dbReference type="SUPFAM" id="SSF55073">
    <property type="entry name" value="Nucleotide cyclase"/>
    <property type="match status" value="1"/>
</dbReference>
<dbReference type="NCBIfam" id="TIGR00254">
    <property type="entry name" value="GGDEF"/>
    <property type="match status" value="1"/>
</dbReference>